<organism evidence="1 2">
    <name type="scientific">Laetiporus sulphureus 93-53</name>
    <dbReference type="NCBI Taxonomy" id="1314785"/>
    <lineage>
        <taxon>Eukaryota</taxon>
        <taxon>Fungi</taxon>
        <taxon>Dikarya</taxon>
        <taxon>Basidiomycota</taxon>
        <taxon>Agaricomycotina</taxon>
        <taxon>Agaricomycetes</taxon>
        <taxon>Polyporales</taxon>
        <taxon>Laetiporus</taxon>
    </lineage>
</organism>
<evidence type="ECO:0000313" key="1">
    <source>
        <dbReference type="EMBL" id="KZT04969.1"/>
    </source>
</evidence>
<proteinExistence type="predicted"/>
<keyword evidence="2" id="KW-1185">Reference proteome</keyword>
<dbReference type="InParanoid" id="A0A165DIP8"/>
<dbReference type="EMBL" id="KV427633">
    <property type="protein sequence ID" value="KZT04969.1"/>
    <property type="molecule type" value="Genomic_DNA"/>
</dbReference>
<sequence length="128" mass="14005">MIIAELMLGLKALGTGYLCSLLLYTRTCARRPMACSHTRMQLLVTASEVFSLPVLASLLGGVDSESNRAKGYTLQAIQNEGETHGRMLVASSSSSTTSSRVESARDMINSWRGPRRRVPFPFAQHCAR</sequence>
<accession>A0A165DIP8</accession>
<reference evidence="1 2" key="1">
    <citation type="journal article" date="2016" name="Mol. Biol. Evol.">
        <title>Comparative Genomics of Early-Diverging Mushroom-Forming Fungi Provides Insights into the Origins of Lignocellulose Decay Capabilities.</title>
        <authorList>
            <person name="Nagy L.G."/>
            <person name="Riley R."/>
            <person name="Tritt A."/>
            <person name="Adam C."/>
            <person name="Daum C."/>
            <person name="Floudas D."/>
            <person name="Sun H."/>
            <person name="Yadav J.S."/>
            <person name="Pangilinan J."/>
            <person name="Larsson K.H."/>
            <person name="Matsuura K."/>
            <person name="Barry K."/>
            <person name="Labutti K."/>
            <person name="Kuo R."/>
            <person name="Ohm R.A."/>
            <person name="Bhattacharya S.S."/>
            <person name="Shirouzu T."/>
            <person name="Yoshinaga Y."/>
            <person name="Martin F.M."/>
            <person name="Grigoriev I.V."/>
            <person name="Hibbett D.S."/>
        </authorList>
    </citation>
    <scope>NUCLEOTIDE SEQUENCE [LARGE SCALE GENOMIC DNA]</scope>
    <source>
        <strain evidence="1 2">93-53</strain>
    </source>
</reference>
<protein>
    <submittedName>
        <fullName evidence="1">Uncharacterized protein</fullName>
    </submittedName>
</protein>
<dbReference type="Proteomes" id="UP000076871">
    <property type="component" value="Unassembled WGS sequence"/>
</dbReference>
<evidence type="ECO:0000313" key="2">
    <source>
        <dbReference type="Proteomes" id="UP000076871"/>
    </source>
</evidence>
<gene>
    <name evidence="1" type="ORF">LAESUDRAFT_249127</name>
</gene>
<dbReference type="RefSeq" id="XP_040762709.1">
    <property type="nucleotide sequence ID" value="XM_040901735.1"/>
</dbReference>
<dbReference type="GeneID" id="63818767"/>
<dbReference type="AlphaFoldDB" id="A0A165DIP8"/>
<name>A0A165DIP8_9APHY</name>